<reference evidence="2 3" key="1">
    <citation type="submission" date="2023-10" db="EMBL/GenBank/DDBJ databases">
        <title>Noviherbaspirillum sp. CPCC 100848 genome assembly.</title>
        <authorList>
            <person name="Li X.Y."/>
            <person name="Fang X.M."/>
        </authorList>
    </citation>
    <scope>NUCLEOTIDE SEQUENCE [LARGE SCALE GENOMIC DNA]</scope>
    <source>
        <strain evidence="2 3">CPCC 100848</strain>
    </source>
</reference>
<evidence type="ECO:0000313" key="2">
    <source>
        <dbReference type="EMBL" id="MEC4721262.1"/>
    </source>
</evidence>
<sequence>MDTKARKVLVVGATGGSGVAVVEQLLSQGHEVTAFARHAERLQARFPELKIINGNAMNPTEVESAVQGQDAVIVTLGISENPVQVRLFGSSHTPLDVRSAGTRNVIAAMRKHQVRKLVVLSSYGVGESRNKLPLATKLMFALLLKPQIADTEKQESLIRTSGLDWVIAQPVHLTNGYAHGQLFLSPAGKVRRMKISRGQVARFLAEAAGINTYVGRSVALSTT</sequence>
<dbReference type="Proteomes" id="UP001352263">
    <property type="component" value="Unassembled WGS sequence"/>
</dbReference>
<dbReference type="InterPro" id="IPR036291">
    <property type="entry name" value="NAD(P)-bd_dom_sf"/>
</dbReference>
<name>A0ABU6JC98_9BURK</name>
<evidence type="ECO:0000313" key="3">
    <source>
        <dbReference type="Proteomes" id="UP001352263"/>
    </source>
</evidence>
<dbReference type="InterPro" id="IPR016040">
    <property type="entry name" value="NAD(P)-bd_dom"/>
</dbReference>
<dbReference type="Pfam" id="PF13460">
    <property type="entry name" value="NAD_binding_10"/>
    <property type="match status" value="1"/>
</dbReference>
<organism evidence="2 3">
    <name type="scientific">Noviherbaspirillum album</name>
    <dbReference type="NCBI Taxonomy" id="3080276"/>
    <lineage>
        <taxon>Bacteria</taxon>
        <taxon>Pseudomonadati</taxon>
        <taxon>Pseudomonadota</taxon>
        <taxon>Betaproteobacteria</taxon>
        <taxon>Burkholderiales</taxon>
        <taxon>Oxalobacteraceae</taxon>
        <taxon>Noviherbaspirillum</taxon>
    </lineage>
</organism>
<dbReference type="SUPFAM" id="SSF51735">
    <property type="entry name" value="NAD(P)-binding Rossmann-fold domains"/>
    <property type="match status" value="1"/>
</dbReference>
<feature type="domain" description="NAD(P)-binding" evidence="1">
    <location>
        <begin position="12"/>
        <end position="207"/>
    </location>
</feature>
<dbReference type="RefSeq" id="WP_326507969.1">
    <property type="nucleotide sequence ID" value="NZ_JAWIIV010000017.1"/>
</dbReference>
<proteinExistence type="predicted"/>
<keyword evidence="3" id="KW-1185">Reference proteome</keyword>
<gene>
    <name evidence="2" type="ORF">RY831_19025</name>
</gene>
<dbReference type="PANTHER" id="PTHR15020:SF50">
    <property type="entry name" value="UPF0659 PROTEIN YMR090W"/>
    <property type="match status" value="1"/>
</dbReference>
<comment type="caution">
    <text evidence="2">The sequence shown here is derived from an EMBL/GenBank/DDBJ whole genome shotgun (WGS) entry which is preliminary data.</text>
</comment>
<dbReference type="EMBL" id="JAWIIV010000017">
    <property type="protein sequence ID" value="MEC4721262.1"/>
    <property type="molecule type" value="Genomic_DNA"/>
</dbReference>
<dbReference type="PANTHER" id="PTHR15020">
    <property type="entry name" value="FLAVIN REDUCTASE-RELATED"/>
    <property type="match status" value="1"/>
</dbReference>
<accession>A0ABU6JC98</accession>
<protein>
    <submittedName>
        <fullName evidence="2">NAD(P)H-binding protein</fullName>
    </submittedName>
</protein>
<evidence type="ECO:0000259" key="1">
    <source>
        <dbReference type="Pfam" id="PF13460"/>
    </source>
</evidence>
<dbReference type="Gene3D" id="3.40.50.720">
    <property type="entry name" value="NAD(P)-binding Rossmann-like Domain"/>
    <property type="match status" value="1"/>
</dbReference>